<evidence type="ECO:0000313" key="4">
    <source>
        <dbReference type="Proteomes" id="UP000473699"/>
    </source>
</evidence>
<dbReference type="Gene3D" id="3.40.630.10">
    <property type="entry name" value="Zn peptidases"/>
    <property type="match status" value="1"/>
</dbReference>
<keyword evidence="4" id="KW-1185">Reference proteome</keyword>
<feature type="binding site" evidence="1">
    <location>
        <position position="174"/>
    </location>
    <ligand>
        <name>Mn(2+)</name>
        <dbReference type="ChEBI" id="CHEBI:29035"/>
        <label>2</label>
    </ligand>
</feature>
<dbReference type="PANTHER" id="PTHR11014:SF63">
    <property type="entry name" value="METALLOPEPTIDASE, PUTATIVE (AFU_ORTHOLOGUE AFUA_6G09600)-RELATED"/>
    <property type="match status" value="1"/>
</dbReference>
<comment type="caution">
    <text evidence="3">The sequence shown here is derived from an EMBL/GenBank/DDBJ whole genome shotgun (WGS) entry which is preliminary data.</text>
</comment>
<dbReference type="PANTHER" id="PTHR11014">
    <property type="entry name" value="PEPTIDASE M20 FAMILY MEMBER"/>
    <property type="match status" value="1"/>
</dbReference>
<keyword evidence="3" id="KW-0378">Hydrolase</keyword>
<dbReference type="InterPro" id="IPR002933">
    <property type="entry name" value="Peptidase_M20"/>
</dbReference>
<dbReference type="Gene3D" id="3.30.70.360">
    <property type="match status" value="1"/>
</dbReference>
<keyword evidence="1" id="KW-0479">Metal-binding</keyword>
<dbReference type="PIRSF" id="PIRSF005962">
    <property type="entry name" value="Pept_M20D_amidohydro"/>
    <property type="match status" value="1"/>
</dbReference>
<comment type="cofactor">
    <cofactor evidence="1">
        <name>Mn(2+)</name>
        <dbReference type="ChEBI" id="CHEBI:29035"/>
    </cofactor>
    <text evidence="1">The Mn(2+) ion enhances activity.</text>
</comment>
<organism evidence="3 4">
    <name type="scientific">Pyramidobacter porci</name>
    <dbReference type="NCBI Taxonomy" id="2605789"/>
    <lineage>
        <taxon>Bacteria</taxon>
        <taxon>Thermotogati</taxon>
        <taxon>Synergistota</taxon>
        <taxon>Synergistia</taxon>
        <taxon>Synergistales</taxon>
        <taxon>Dethiosulfovibrionaceae</taxon>
        <taxon>Pyramidobacter</taxon>
    </lineage>
</organism>
<proteinExistence type="predicted"/>
<reference evidence="3 4" key="1">
    <citation type="submission" date="2019-08" db="EMBL/GenBank/DDBJ databases">
        <title>In-depth cultivation of the pig gut microbiome towards novel bacterial diversity and tailored functional studies.</title>
        <authorList>
            <person name="Wylensek D."/>
            <person name="Hitch T.C.A."/>
            <person name="Clavel T."/>
        </authorList>
    </citation>
    <scope>NUCLEOTIDE SEQUENCE [LARGE SCALE GENOMIC DNA]</scope>
    <source>
        <strain evidence="3 4">SM-530-WT-4B</strain>
    </source>
</reference>
<accession>A0A6L5Y9Z4</accession>
<dbReference type="InterPro" id="IPR017439">
    <property type="entry name" value="Amidohydrolase"/>
</dbReference>
<dbReference type="AlphaFoldDB" id="A0A6L5Y9Z4"/>
<feature type="binding site" evidence="1">
    <location>
        <position position="148"/>
    </location>
    <ligand>
        <name>Mn(2+)</name>
        <dbReference type="ChEBI" id="CHEBI:29035"/>
        <label>2</label>
    </ligand>
</feature>
<dbReference type="SUPFAM" id="SSF53187">
    <property type="entry name" value="Zn-dependent exopeptidases"/>
    <property type="match status" value="1"/>
</dbReference>
<dbReference type="GO" id="GO:0046872">
    <property type="term" value="F:metal ion binding"/>
    <property type="evidence" value="ECO:0007669"/>
    <property type="project" value="UniProtKB-KW"/>
</dbReference>
<dbReference type="Pfam" id="PF07687">
    <property type="entry name" value="M20_dimer"/>
    <property type="match status" value="1"/>
</dbReference>
<evidence type="ECO:0000313" key="3">
    <source>
        <dbReference type="EMBL" id="MST54838.1"/>
    </source>
</evidence>
<dbReference type="GO" id="GO:0016787">
    <property type="term" value="F:hydrolase activity"/>
    <property type="evidence" value="ECO:0007669"/>
    <property type="project" value="UniProtKB-KW"/>
</dbReference>
<feature type="domain" description="Peptidase M20 dimerisation" evidence="2">
    <location>
        <begin position="198"/>
        <end position="291"/>
    </location>
</feature>
<dbReference type="Proteomes" id="UP000473699">
    <property type="component" value="Unassembled WGS sequence"/>
</dbReference>
<keyword evidence="1" id="KW-0464">Manganese</keyword>
<gene>
    <name evidence="3" type="ORF">FYJ74_02065</name>
</gene>
<protein>
    <submittedName>
        <fullName evidence="3">Amidohydrolase</fullName>
    </submittedName>
</protein>
<dbReference type="RefSeq" id="WP_154527959.1">
    <property type="nucleotide sequence ID" value="NZ_VUNH01000002.1"/>
</dbReference>
<feature type="binding site" evidence="1">
    <location>
        <position position="114"/>
    </location>
    <ligand>
        <name>Mn(2+)</name>
        <dbReference type="ChEBI" id="CHEBI:29035"/>
        <label>2</label>
    </ligand>
</feature>
<dbReference type="EMBL" id="VUNH01000002">
    <property type="protein sequence ID" value="MST54838.1"/>
    <property type="molecule type" value="Genomic_DNA"/>
</dbReference>
<evidence type="ECO:0000259" key="2">
    <source>
        <dbReference type="Pfam" id="PF07687"/>
    </source>
</evidence>
<feature type="binding site" evidence="1">
    <location>
        <position position="373"/>
    </location>
    <ligand>
        <name>Mn(2+)</name>
        <dbReference type="ChEBI" id="CHEBI:29035"/>
        <label>2</label>
    </ligand>
</feature>
<dbReference type="Pfam" id="PF01546">
    <property type="entry name" value="Peptidase_M20"/>
    <property type="match status" value="1"/>
</dbReference>
<feature type="binding site" evidence="1">
    <location>
        <position position="112"/>
    </location>
    <ligand>
        <name>Mn(2+)</name>
        <dbReference type="ChEBI" id="CHEBI:29035"/>
        <label>2</label>
    </ligand>
</feature>
<dbReference type="InterPro" id="IPR036264">
    <property type="entry name" value="Bact_exopeptidase_dim_dom"/>
</dbReference>
<evidence type="ECO:0000256" key="1">
    <source>
        <dbReference type="PIRSR" id="PIRSR005962-1"/>
    </source>
</evidence>
<dbReference type="SUPFAM" id="SSF55031">
    <property type="entry name" value="Bacterial exopeptidase dimerisation domain"/>
    <property type="match status" value="1"/>
</dbReference>
<sequence length="403" mass="43757">MLCNYRRDRLAQRLKEIAPQLIEWRHQIHRNPELSFREVKTSALVEEQLRKMNVDSIRRIGRSQTGILAVLRGTGAGPDVCIAVRADMDALPIQEQSGVPFASQNDGVFHGCGHDTHTAALLGTAWLLSEFRSCFAGTVKFFFQHAEEELGGAAEFIEAGVMENPAVDAVLALHALPDIYVGEIGVRDDFMTAGVDILKITVEGKRAHGGYPHYGVDTILAASTIVTALMSLGARELAPTDCALVTFGSIHGGISNSYIGAPVVLEGSVRYLRDETHERFRRRVREIAESIGAGLRAKVTVEITPESIPSVVARSWVDRVRRACSQVKSVTNVVDLPSPAMGGEDFALFLKKAPGTLFRLGCRSPGGPHCPTHSVNFYADDRSIPIGTEVMTTTVLNALTASE</sequence>
<name>A0A6L5Y9Z4_9BACT</name>
<dbReference type="InterPro" id="IPR011650">
    <property type="entry name" value="Peptidase_M20_dimer"/>
</dbReference>
<dbReference type="NCBIfam" id="TIGR01891">
    <property type="entry name" value="amidohydrolases"/>
    <property type="match status" value="1"/>
</dbReference>